<keyword evidence="11" id="KW-0812">Transmembrane</keyword>
<accession>A0A2S4MB63</accession>
<dbReference type="Proteomes" id="UP000236919">
    <property type="component" value="Unassembled WGS sequence"/>
</dbReference>
<comment type="subcellular location">
    <subcellularLocation>
        <location evidence="2">Membrane</location>
    </subcellularLocation>
</comment>
<protein>
    <recommendedName>
        <fullName evidence="3">histidine kinase</fullName>
        <ecNumber evidence="3">2.7.13.3</ecNumber>
    </recommendedName>
</protein>
<evidence type="ECO:0000256" key="4">
    <source>
        <dbReference type="ARBA" id="ARBA00022553"/>
    </source>
</evidence>
<evidence type="ECO:0000259" key="12">
    <source>
        <dbReference type="PROSITE" id="PS50109"/>
    </source>
</evidence>
<dbReference type="Gene3D" id="1.10.287.130">
    <property type="match status" value="1"/>
</dbReference>
<dbReference type="SMART" id="SM00304">
    <property type="entry name" value="HAMP"/>
    <property type="match status" value="1"/>
</dbReference>
<evidence type="ECO:0000256" key="9">
    <source>
        <dbReference type="ARBA" id="ARBA00023012"/>
    </source>
</evidence>
<dbReference type="InterPro" id="IPR005467">
    <property type="entry name" value="His_kinase_dom"/>
</dbReference>
<dbReference type="Pfam" id="PF02518">
    <property type="entry name" value="HATPase_c"/>
    <property type="match status" value="1"/>
</dbReference>
<keyword evidence="9" id="KW-0902">Two-component regulatory system</keyword>
<dbReference type="InterPro" id="IPR003660">
    <property type="entry name" value="HAMP_dom"/>
</dbReference>
<dbReference type="GO" id="GO:0005524">
    <property type="term" value="F:ATP binding"/>
    <property type="evidence" value="ECO:0007669"/>
    <property type="project" value="UniProtKB-KW"/>
</dbReference>
<keyword evidence="7 14" id="KW-0418">Kinase</keyword>
<dbReference type="SMART" id="SM00388">
    <property type="entry name" value="HisKA"/>
    <property type="match status" value="1"/>
</dbReference>
<keyword evidence="15" id="KW-1185">Reference proteome</keyword>
<keyword evidence="11" id="KW-1133">Transmembrane helix</keyword>
<feature type="compositionally biased region" description="Basic and acidic residues" evidence="10">
    <location>
        <begin position="580"/>
        <end position="595"/>
    </location>
</feature>
<dbReference type="Gene3D" id="6.10.340.10">
    <property type="match status" value="1"/>
</dbReference>
<dbReference type="PROSITE" id="PS50109">
    <property type="entry name" value="HIS_KIN"/>
    <property type="match status" value="1"/>
</dbReference>
<dbReference type="PANTHER" id="PTHR43065">
    <property type="entry name" value="SENSOR HISTIDINE KINASE"/>
    <property type="match status" value="1"/>
</dbReference>
<dbReference type="Gene3D" id="3.30.565.10">
    <property type="entry name" value="Histidine kinase-like ATPase, C-terminal domain"/>
    <property type="match status" value="1"/>
</dbReference>
<sequence>MTTLRLRLVIGFLLVSVPAMLASAYVAARLISNAFESNVEQWLGETSRYFKLEVREATLEAQRVASVIAMRLETVTEDELRHPTIIENDLAVLGSVGYDLIAIYTDEHEMLYASRNIVAADTLPRQTVQGIFKIETDGKHYIMAGAVQTVKLLGKTAHVIVGTWLDDQYLGGIKVVTSLDVRLFADTGAGFVPILLTHSAAAARPIPQAIRDKLEAGAKTIFDSQADEGAYRAVYTGFHGFDGKLVAVAFIGLTSRAGFFEQIGRWRLFVGIFLFGSALSIIVGVAMSGILVKPLRALTRGVRSITAGDYRQRVPAQGGREIAELATGFNIMAEQLGKVQALEAELRRRDRFSALGQAAMVIAHEVRNPLGIIKTSTEVVRNRAKLGPSEDRMLGYIIDEVRRIETLVRDFLDFAQPKEPSKSVFQLRSVIDRVASFAAPELAKRHIALDIQDESNGVLISGDPDQLHQACLNLVLNAMDAMSAGGTITASLAVEDMQASLTISDSGPGIPAAIIGQIFNPFFTTKAKGTGLGLAKVQSVAAAHGGTARCTSREGQGASFTIALPVAAPDALPGGAPKTGAEKSDTGKTDARVPL</sequence>
<dbReference type="InterPro" id="IPR004358">
    <property type="entry name" value="Sig_transdc_His_kin-like_C"/>
</dbReference>
<feature type="transmembrane region" description="Helical" evidence="11">
    <location>
        <begin position="266"/>
        <end position="292"/>
    </location>
</feature>
<feature type="domain" description="HAMP" evidence="13">
    <location>
        <begin position="289"/>
        <end position="341"/>
    </location>
</feature>
<evidence type="ECO:0000256" key="3">
    <source>
        <dbReference type="ARBA" id="ARBA00012438"/>
    </source>
</evidence>
<evidence type="ECO:0000313" key="14">
    <source>
        <dbReference type="EMBL" id="POR51727.1"/>
    </source>
</evidence>
<dbReference type="RefSeq" id="WP_181011829.1">
    <property type="nucleotide sequence ID" value="NZ_PQFZ01000006.1"/>
</dbReference>
<dbReference type="SUPFAM" id="SSF55874">
    <property type="entry name" value="ATPase domain of HSP90 chaperone/DNA topoisomerase II/histidine kinase"/>
    <property type="match status" value="1"/>
</dbReference>
<keyword evidence="11" id="KW-0472">Membrane</keyword>
<comment type="caution">
    <text evidence="14">The sequence shown here is derived from an EMBL/GenBank/DDBJ whole genome shotgun (WGS) entry which is preliminary data.</text>
</comment>
<dbReference type="CDD" id="cd06225">
    <property type="entry name" value="HAMP"/>
    <property type="match status" value="1"/>
</dbReference>
<name>A0A2S4MB63_9HYPH</name>
<evidence type="ECO:0000259" key="13">
    <source>
        <dbReference type="PROSITE" id="PS50885"/>
    </source>
</evidence>
<dbReference type="PRINTS" id="PR00344">
    <property type="entry name" value="BCTRLSENSOR"/>
</dbReference>
<evidence type="ECO:0000256" key="10">
    <source>
        <dbReference type="SAM" id="MobiDB-lite"/>
    </source>
</evidence>
<dbReference type="PROSITE" id="PS50885">
    <property type="entry name" value="HAMP"/>
    <property type="match status" value="1"/>
</dbReference>
<evidence type="ECO:0000256" key="2">
    <source>
        <dbReference type="ARBA" id="ARBA00004370"/>
    </source>
</evidence>
<proteinExistence type="predicted"/>
<dbReference type="SUPFAM" id="SSF158472">
    <property type="entry name" value="HAMP domain-like"/>
    <property type="match status" value="1"/>
</dbReference>
<comment type="catalytic activity">
    <reaction evidence="1">
        <text>ATP + protein L-histidine = ADP + protein N-phospho-L-histidine.</text>
        <dbReference type="EC" id="2.7.13.3"/>
    </reaction>
</comment>
<dbReference type="AlphaFoldDB" id="A0A2S4MB63"/>
<keyword evidence="5" id="KW-0808">Transferase</keyword>
<dbReference type="Pfam" id="PF00672">
    <property type="entry name" value="HAMP"/>
    <property type="match status" value="1"/>
</dbReference>
<evidence type="ECO:0000256" key="1">
    <source>
        <dbReference type="ARBA" id="ARBA00000085"/>
    </source>
</evidence>
<feature type="domain" description="Histidine kinase" evidence="12">
    <location>
        <begin position="361"/>
        <end position="568"/>
    </location>
</feature>
<dbReference type="InterPro" id="IPR036097">
    <property type="entry name" value="HisK_dim/P_sf"/>
</dbReference>
<reference evidence="14 15" key="1">
    <citation type="submission" date="2018-01" db="EMBL/GenBank/DDBJ databases">
        <title>Genomic Encyclopedia of Type Strains, Phase III (KMG-III): the genomes of soil and plant-associated and newly described type strains.</title>
        <authorList>
            <person name="Whitman W."/>
        </authorList>
    </citation>
    <scope>NUCLEOTIDE SEQUENCE [LARGE SCALE GENOMIC DNA]</scope>
    <source>
        <strain evidence="14 15">1131</strain>
    </source>
</reference>
<dbReference type="GO" id="GO:0000155">
    <property type="term" value="F:phosphorelay sensor kinase activity"/>
    <property type="evidence" value="ECO:0007669"/>
    <property type="project" value="InterPro"/>
</dbReference>
<dbReference type="Pfam" id="PF00512">
    <property type="entry name" value="HisKA"/>
    <property type="match status" value="1"/>
</dbReference>
<evidence type="ECO:0000256" key="7">
    <source>
        <dbReference type="ARBA" id="ARBA00022777"/>
    </source>
</evidence>
<dbReference type="EC" id="2.7.13.3" evidence="3"/>
<evidence type="ECO:0000313" key="15">
    <source>
        <dbReference type="Proteomes" id="UP000236919"/>
    </source>
</evidence>
<evidence type="ECO:0000256" key="8">
    <source>
        <dbReference type="ARBA" id="ARBA00022840"/>
    </source>
</evidence>
<evidence type="ECO:0000256" key="5">
    <source>
        <dbReference type="ARBA" id="ARBA00022679"/>
    </source>
</evidence>
<dbReference type="SUPFAM" id="SSF47384">
    <property type="entry name" value="Homodimeric domain of signal transducing histidine kinase"/>
    <property type="match status" value="1"/>
</dbReference>
<dbReference type="PANTHER" id="PTHR43065:SF10">
    <property type="entry name" value="PEROXIDE STRESS-ACTIVATED HISTIDINE KINASE MAK3"/>
    <property type="match status" value="1"/>
</dbReference>
<dbReference type="CDD" id="cd00082">
    <property type="entry name" value="HisKA"/>
    <property type="match status" value="1"/>
</dbReference>
<dbReference type="GO" id="GO:0016020">
    <property type="term" value="C:membrane"/>
    <property type="evidence" value="ECO:0007669"/>
    <property type="project" value="UniProtKB-SubCell"/>
</dbReference>
<dbReference type="SMART" id="SM00387">
    <property type="entry name" value="HATPase_c"/>
    <property type="match status" value="1"/>
</dbReference>
<dbReference type="InterPro" id="IPR036890">
    <property type="entry name" value="HATPase_C_sf"/>
</dbReference>
<evidence type="ECO:0000256" key="11">
    <source>
        <dbReference type="SAM" id="Phobius"/>
    </source>
</evidence>
<keyword evidence="8" id="KW-0067">ATP-binding</keyword>
<keyword evidence="4" id="KW-0597">Phosphoprotein</keyword>
<dbReference type="InterPro" id="IPR003594">
    <property type="entry name" value="HATPase_dom"/>
</dbReference>
<dbReference type="InterPro" id="IPR003661">
    <property type="entry name" value="HisK_dim/P_dom"/>
</dbReference>
<evidence type="ECO:0000256" key="6">
    <source>
        <dbReference type="ARBA" id="ARBA00022741"/>
    </source>
</evidence>
<organism evidence="14 15">
    <name type="scientific">Bosea psychrotolerans</name>
    <dbReference type="NCBI Taxonomy" id="1871628"/>
    <lineage>
        <taxon>Bacteria</taxon>
        <taxon>Pseudomonadati</taxon>
        <taxon>Pseudomonadota</taxon>
        <taxon>Alphaproteobacteria</taxon>
        <taxon>Hyphomicrobiales</taxon>
        <taxon>Boseaceae</taxon>
        <taxon>Bosea</taxon>
    </lineage>
</organism>
<dbReference type="EMBL" id="PQFZ01000006">
    <property type="protein sequence ID" value="POR51727.1"/>
    <property type="molecule type" value="Genomic_DNA"/>
</dbReference>
<keyword evidence="6" id="KW-0547">Nucleotide-binding</keyword>
<gene>
    <name evidence="14" type="ORF">CYD53_1067</name>
</gene>
<feature type="region of interest" description="Disordered" evidence="10">
    <location>
        <begin position="569"/>
        <end position="595"/>
    </location>
</feature>